<dbReference type="EMBL" id="AGNL01048471">
    <property type="protein sequence ID" value="EJK45498.1"/>
    <property type="molecule type" value="Genomic_DNA"/>
</dbReference>
<name>K0R085_THAOC</name>
<evidence type="ECO:0000256" key="1">
    <source>
        <dbReference type="SAM" id="MobiDB-lite"/>
    </source>
</evidence>
<organism evidence="3 4">
    <name type="scientific">Thalassiosira oceanica</name>
    <name type="common">Marine diatom</name>
    <dbReference type="NCBI Taxonomy" id="159749"/>
    <lineage>
        <taxon>Eukaryota</taxon>
        <taxon>Sar</taxon>
        <taxon>Stramenopiles</taxon>
        <taxon>Ochrophyta</taxon>
        <taxon>Bacillariophyta</taxon>
        <taxon>Coscinodiscophyceae</taxon>
        <taxon>Thalassiosirophycidae</taxon>
        <taxon>Thalassiosirales</taxon>
        <taxon>Thalassiosiraceae</taxon>
        <taxon>Thalassiosira</taxon>
    </lineage>
</organism>
<feature type="chain" id="PRO_5003838761" evidence="2">
    <location>
        <begin position="20"/>
        <end position="45"/>
    </location>
</feature>
<comment type="caution">
    <text evidence="3">The sequence shown here is derived from an EMBL/GenBank/DDBJ whole genome shotgun (WGS) entry which is preliminary data.</text>
</comment>
<accession>K0R085</accession>
<feature type="signal peptide" evidence="2">
    <location>
        <begin position="1"/>
        <end position="19"/>
    </location>
</feature>
<evidence type="ECO:0000313" key="3">
    <source>
        <dbReference type="EMBL" id="EJK45498.1"/>
    </source>
</evidence>
<gene>
    <name evidence="3" type="ORF">THAOC_35885</name>
</gene>
<dbReference type="AlphaFoldDB" id="K0R085"/>
<keyword evidence="2" id="KW-0732">Signal</keyword>
<evidence type="ECO:0000313" key="4">
    <source>
        <dbReference type="Proteomes" id="UP000266841"/>
    </source>
</evidence>
<proteinExistence type="predicted"/>
<sequence>MRTPAPLLLLLLASPCAAASGGSYDVSADGTPVPASGEASDGDGP</sequence>
<reference evidence="3 4" key="1">
    <citation type="journal article" date="2012" name="Genome Biol.">
        <title>Genome and low-iron response of an oceanic diatom adapted to chronic iron limitation.</title>
        <authorList>
            <person name="Lommer M."/>
            <person name="Specht M."/>
            <person name="Roy A.S."/>
            <person name="Kraemer L."/>
            <person name="Andreson R."/>
            <person name="Gutowska M.A."/>
            <person name="Wolf J."/>
            <person name="Bergner S.V."/>
            <person name="Schilhabel M.B."/>
            <person name="Klostermeier U.C."/>
            <person name="Beiko R.G."/>
            <person name="Rosenstiel P."/>
            <person name="Hippler M."/>
            <person name="Laroche J."/>
        </authorList>
    </citation>
    <scope>NUCLEOTIDE SEQUENCE [LARGE SCALE GENOMIC DNA]</scope>
    <source>
        <strain evidence="3 4">CCMP1005</strain>
    </source>
</reference>
<dbReference type="Proteomes" id="UP000266841">
    <property type="component" value="Unassembled WGS sequence"/>
</dbReference>
<evidence type="ECO:0000256" key="2">
    <source>
        <dbReference type="SAM" id="SignalP"/>
    </source>
</evidence>
<keyword evidence="4" id="KW-1185">Reference proteome</keyword>
<protein>
    <submittedName>
        <fullName evidence="3">Uncharacterized protein</fullName>
    </submittedName>
</protein>
<feature type="region of interest" description="Disordered" evidence="1">
    <location>
        <begin position="21"/>
        <end position="45"/>
    </location>
</feature>
<feature type="non-terminal residue" evidence="3">
    <location>
        <position position="45"/>
    </location>
</feature>